<dbReference type="InterPro" id="IPR001680">
    <property type="entry name" value="WD40_rpt"/>
</dbReference>
<evidence type="ECO:0000313" key="5">
    <source>
        <dbReference type="Proteomes" id="UP000324585"/>
    </source>
</evidence>
<dbReference type="OMA" id="RTSFQHS"/>
<dbReference type="Proteomes" id="UP000324585">
    <property type="component" value="Unassembled WGS sequence"/>
</dbReference>
<dbReference type="InterPro" id="IPR015943">
    <property type="entry name" value="WD40/YVTN_repeat-like_dom_sf"/>
</dbReference>
<dbReference type="AlphaFoldDB" id="A0A5J4YLY4"/>
<dbReference type="SMART" id="SM00320">
    <property type="entry name" value="WD40"/>
    <property type="match status" value="6"/>
</dbReference>
<dbReference type="InterPro" id="IPR036322">
    <property type="entry name" value="WD40_repeat_dom_sf"/>
</dbReference>
<dbReference type="PANTHER" id="PTHR22847:SF637">
    <property type="entry name" value="WD REPEAT DOMAIN 5B"/>
    <property type="match status" value="1"/>
</dbReference>
<feature type="repeat" description="WD" evidence="3">
    <location>
        <begin position="300"/>
        <end position="339"/>
    </location>
</feature>
<name>A0A5J4YLY4_PORPP</name>
<evidence type="ECO:0000256" key="2">
    <source>
        <dbReference type="ARBA" id="ARBA00022737"/>
    </source>
</evidence>
<dbReference type="PROSITE" id="PS50082">
    <property type="entry name" value="WD_REPEATS_2"/>
    <property type="match status" value="3"/>
</dbReference>
<reference evidence="5" key="1">
    <citation type="journal article" date="2019" name="Nat. Commun.">
        <title>Expansion of phycobilisome linker gene families in mesophilic red algae.</title>
        <authorList>
            <person name="Lee J."/>
            <person name="Kim D."/>
            <person name="Bhattacharya D."/>
            <person name="Yoon H.S."/>
        </authorList>
    </citation>
    <scope>NUCLEOTIDE SEQUENCE [LARGE SCALE GENOMIC DNA]</scope>
    <source>
        <strain evidence="5">CCMP 1328</strain>
    </source>
</reference>
<gene>
    <name evidence="4" type="ORF">FVE85_7953</name>
</gene>
<dbReference type="InterPro" id="IPR019775">
    <property type="entry name" value="WD40_repeat_CS"/>
</dbReference>
<dbReference type="Gene3D" id="2.130.10.10">
    <property type="entry name" value="YVTN repeat-like/Quinoprotein amine dehydrogenase"/>
    <property type="match status" value="2"/>
</dbReference>
<feature type="repeat" description="WD" evidence="3">
    <location>
        <begin position="340"/>
        <end position="379"/>
    </location>
</feature>
<dbReference type="GO" id="GO:0005634">
    <property type="term" value="C:nucleus"/>
    <property type="evidence" value="ECO:0007669"/>
    <property type="project" value="TreeGrafter"/>
</dbReference>
<dbReference type="GO" id="GO:1990234">
    <property type="term" value="C:transferase complex"/>
    <property type="evidence" value="ECO:0007669"/>
    <property type="project" value="UniProtKB-ARBA"/>
</dbReference>
<dbReference type="PROSITE" id="PS50294">
    <property type="entry name" value="WD_REPEATS_REGION"/>
    <property type="match status" value="1"/>
</dbReference>
<keyword evidence="1 3" id="KW-0853">WD repeat</keyword>
<feature type="repeat" description="WD" evidence="3">
    <location>
        <begin position="424"/>
        <end position="463"/>
    </location>
</feature>
<dbReference type="Pfam" id="PF00400">
    <property type="entry name" value="WD40"/>
    <property type="match status" value="4"/>
</dbReference>
<sequence>MHQVQQSASGAAVAERNHGSASATADVPLELDVAFISAQVLAVREEKLELTKRCADLKEQRLHHINELLSIESAMSRLLKRRSQIHAELNDMDSETASAQTRLHHVDVKAARIKVQTEQLCACLRALDVHEGDEASAQDSAVANHGGLHETGVHAYGQSRKTYESCVQTLWHAGGVLSMVVEPATNMMYTGGSDGLLRAFDLDTMEERMGWSVAWHPGWILDVSAGEVNVATADSRGHVRVWELEYPQDLCASEKALFHTGAERAHAVHLDSFSSKLVSGDSSGMVIEWDVHKERCVQRLLGHMGAVNCVARCEYVLVSCSSDRKILFWDARTGRGERGFFGHKDRVNQFVFDDECLMSVSDDLSLKLWDIGSGRVIQTIPLACRPNCISLRADVVSVAGADAKVYTYVRKDLKQNLVQLHYELYGHTSEVTAIAQTAEYVISASTDSRVKLWSGQLGSHLHSD</sequence>
<proteinExistence type="predicted"/>
<evidence type="ECO:0000313" key="4">
    <source>
        <dbReference type="EMBL" id="KAA8492446.1"/>
    </source>
</evidence>
<organism evidence="4 5">
    <name type="scientific">Porphyridium purpureum</name>
    <name type="common">Red alga</name>
    <name type="synonym">Porphyridium cruentum</name>
    <dbReference type="NCBI Taxonomy" id="35688"/>
    <lineage>
        <taxon>Eukaryota</taxon>
        <taxon>Rhodophyta</taxon>
        <taxon>Bangiophyceae</taxon>
        <taxon>Porphyridiales</taxon>
        <taxon>Porphyridiaceae</taxon>
        <taxon>Porphyridium</taxon>
    </lineage>
</organism>
<dbReference type="EMBL" id="VRMN01000009">
    <property type="protein sequence ID" value="KAA8492446.1"/>
    <property type="molecule type" value="Genomic_DNA"/>
</dbReference>
<accession>A0A5J4YLY4</accession>
<dbReference type="PROSITE" id="PS00678">
    <property type="entry name" value="WD_REPEATS_1"/>
    <property type="match status" value="2"/>
</dbReference>
<dbReference type="OrthoDB" id="506888at2759"/>
<dbReference type="PANTHER" id="PTHR22847">
    <property type="entry name" value="WD40 REPEAT PROTEIN"/>
    <property type="match status" value="1"/>
</dbReference>
<evidence type="ECO:0000256" key="1">
    <source>
        <dbReference type="ARBA" id="ARBA00022574"/>
    </source>
</evidence>
<dbReference type="SUPFAM" id="SSF50978">
    <property type="entry name" value="WD40 repeat-like"/>
    <property type="match status" value="1"/>
</dbReference>
<evidence type="ECO:0000256" key="3">
    <source>
        <dbReference type="PROSITE-ProRule" id="PRU00221"/>
    </source>
</evidence>
<comment type="caution">
    <text evidence="4">The sequence shown here is derived from an EMBL/GenBank/DDBJ whole genome shotgun (WGS) entry which is preliminary data.</text>
</comment>
<keyword evidence="5" id="KW-1185">Reference proteome</keyword>
<protein>
    <submittedName>
        <fullName evidence="4">Putative WD repeat-containing protein</fullName>
    </submittedName>
</protein>
<keyword evidence="2" id="KW-0677">Repeat</keyword>